<organism evidence="5 6">
    <name type="scientific">Pseudomonas asuensis</name>
    <dbReference type="NCBI Taxonomy" id="1825787"/>
    <lineage>
        <taxon>Bacteria</taxon>
        <taxon>Pseudomonadati</taxon>
        <taxon>Pseudomonadota</taxon>
        <taxon>Gammaproteobacteria</taxon>
        <taxon>Pseudomonadales</taxon>
        <taxon>Pseudomonadaceae</taxon>
        <taxon>Pseudomonas</taxon>
    </lineage>
</organism>
<dbReference type="Gene3D" id="3.40.1190.20">
    <property type="match status" value="1"/>
</dbReference>
<name>A0ABQ2GVM9_9PSED</name>
<evidence type="ECO:0008006" key="7">
    <source>
        <dbReference type="Google" id="ProtNLM"/>
    </source>
</evidence>
<comment type="caution">
    <text evidence="5">The sequence shown here is derived from an EMBL/GenBank/DDBJ whole genome shotgun (WGS) entry which is preliminary data.</text>
</comment>
<gene>
    <name evidence="5" type="ORF">GCM10009425_25080</name>
</gene>
<evidence type="ECO:0000313" key="6">
    <source>
        <dbReference type="Proteomes" id="UP000616499"/>
    </source>
</evidence>
<evidence type="ECO:0000256" key="1">
    <source>
        <dbReference type="ARBA" id="ARBA00022679"/>
    </source>
</evidence>
<dbReference type="Proteomes" id="UP000616499">
    <property type="component" value="Unassembled WGS sequence"/>
</dbReference>
<dbReference type="InterPro" id="IPR050306">
    <property type="entry name" value="PfkB_Carbo_kinase"/>
</dbReference>
<dbReference type="InterPro" id="IPR023314">
    <property type="entry name" value="Myo_inos_IolC-like_sf"/>
</dbReference>
<dbReference type="PANTHER" id="PTHR43085:SF49">
    <property type="entry name" value="5-DEHYDRO-2-DEOXYGLUCONOKINASE"/>
    <property type="match status" value="1"/>
</dbReference>
<protein>
    <recommendedName>
        <fullName evidence="7">Carbohydrate kinase PfkB domain-containing protein</fullName>
    </recommendedName>
</protein>
<evidence type="ECO:0000256" key="2">
    <source>
        <dbReference type="ARBA" id="ARBA00022741"/>
    </source>
</evidence>
<accession>A0ABQ2GVM9</accession>
<keyword evidence="6" id="KW-1185">Reference proteome</keyword>
<dbReference type="EMBL" id="BMNW01000005">
    <property type="protein sequence ID" value="GGM13094.1"/>
    <property type="molecule type" value="Genomic_DNA"/>
</dbReference>
<evidence type="ECO:0000256" key="4">
    <source>
        <dbReference type="ARBA" id="ARBA00022840"/>
    </source>
</evidence>
<proteinExistence type="predicted"/>
<sequence length="102" mass="11785">MLTSVGDDHMGSFLVESLDKEGCDTRAIKVDSERLIAIVLLGIKDHETFPLMFYRENCADMTLREEDIDESFMLLLPMRRLALTFSAYYRVSIWWSALKKSS</sequence>
<keyword evidence="3" id="KW-0418">Kinase</keyword>
<keyword evidence="4" id="KW-0067">ATP-binding</keyword>
<dbReference type="InterPro" id="IPR029056">
    <property type="entry name" value="Ribokinase-like"/>
</dbReference>
<keyword evidence="1" id="KW-0808">Transferase</keyword>
<evidence type="ECO:0000256" key="3">
    <source>
        <dbReference type="ARBA" id="ARBA00022777"/>
    </source>
</evidence>
<keyword evidence="2" id="KW-0547">Nucleotide-binding</keyword>
<dbReference type="SUPFAM" id="SSF53613">
    <property type="entry name" value="Ribokinase-like"/>
    <property type="match status" value="1"/>
</dbReference>
<evidence type="ECO:0000313" key="5">
    <source>
        <dbReference type="EMBL" id="GGM13094.1"/>
    </source>
</evidence>
<dbReference type="Gene3D" id="2.20.150.10">
    <property type="entry name" value="putative 5-dehydro-2- deoxygluconokinase"/>
    <property type="match status" value="1"/>
</dbReference>
<reference evidence="6" key="1">
    <citation type="journal article" date="2019" name="Int. J. Syst. Evol. Microbiol.">
        <title>The Global Catalogue of Microorganisms (GCM) 10K type strain sequencing project: providing services to taxonomists for standard genome sequencing and annotation.</title>
        <authorList>
            <consortium name="The Broad Institute Genomics Platform"/>
            <consortium name="The Broad Institute Genome Sequencing Center for Infectious Disease"/>
            <person name="Wu L."/>
            <person name="Ma J."/>
        </authorList>
    </citation>
    <scope>NUCLEOTIDE SEQUENCE [LARGE SCALE GENOMIC DNA]</scope>
    <source>
        <strain evidence="6">JCM 13501</strain>
    </source>
</reference>
<dbReference type="PANTHER" id="PTHR43085">
    <property type="entry name" value="HEXOKINASE FAMILY MEMBER"/>
    <property type="match status" value="1"/>
</dbReference>